<dbReference type="PANTHER" id="PTHR10543">
    <property type="entry name" value="BETA-CAROTENE DIOXYGENASE"/>
    <property type="match status" value="1"/>
</dbReference>
<gene>
    <name evidence="6" type="ORF">MiSe_44780</name>
</gene>
<dbReference type="GO" id="GO:0016121">
    <property type="term" value="P:carotene catabolic process"/>
    <property type="evidence" value="ECO:0007669"/>
    <property type="project" value="TreeGrafter"/>
</dbReference>
<dbReference type="InterPro" id="IPR004294">
    <property type="entry name" value="Carotenoid_Oase"/>
</dbReference>
<evidence type="ECO:0000256" key="3">
    <source>
        <dbReference type="ARBA" id="ARBA00023002"/>
    </source>
</evidence>
<dbReference type="EMBL" id="BLAY01000072">
    <property type="protein sequence ID" value="GET39706.1"/>
    <property type="molecule type" value="Genomic_DNA"/>
</dbReference>
<dbReference type="RefSeq" id="WP_226585201.1">
    <property type="nucleotide sequence ID" value="NZ_BLAY01000072.1"/>
</dbReference>
<evidence type="ECO:0000256" key="1">
    <source>
        <dbReference type="ARBA" id="ARBA00006787"/>
    </source>
</evidence>
<evidence type="ECO:0000313" key="6">
    <source>
        <dbReference type="EMBL" id="GET39706.1"/>
    </source>
</evidence>
<evidence type="ECO:0000313" key="7">
    <source>
        <dbReference type="Proteomes" id="UP001050975"/>
    </source>
</evidence>
<feature type="binding site" evidence="5">
    <location>
        <position position="209"/>
    </location>
    <ligand>
        <name>Fe cation</name>
        <dbReference type="ChEBI" id="CHEBI:24875"/>
        <note>catalytic</note>
    </ligand>
</feature>
<evidence type="ECO:0000256" key="4">
    <source>
        <dbReference type="ARBA" id="ARBA00023004"/>
    </source>
</evidence>
<organism evidence="6 7">
    <name type="scientific">Microseira wollei NIES-4236</name>
    <dbReference type="NCBI Taxonomy" id="2530354"/>
    <lineage>
        <taxon>Bacteria</taxon>
        <taxon>Bacillati</taxon>
        <taxon>Cyanobacteriota</taxon>
        <taxon>Cyanophyceae</taxon>
        <taxon>Oscillatoriophycideae</taxon>
        <taxon>Aerosakkonematales</taxon>
        <taxon>Aerosakkonemataceae</taxon>
        <taxon>Microseira</taxon>
    </lineage>
</organism>
<feature type="binding site" evidence="5">
    <location>
        <position position="327"/>
    </location>
    <ligand>
        <name>Fe cation</name>
        <dbReference type="ChEBI" id="CHEBI:24875"/>
        <note>catalytic</note>
    </ligand>
</feature>
<dbReference type="Proteomes" id="UP001050975">
    <property type="component" value="Unassembled WGS sequence"/>
</dbReference>
<dbReference type="PANTHER" id="PTHR10543:SF89">
    <property type="entry name" value="CAROTENOID 9,10(9',10')-CLEAVAGE DIOXYGENASE 1"/>
    <property type="match status" value="1"/>
</dbReference>
<evidence type="ECO:0008006" key="8">
    <source>
        <dbReference type="Google" id="ProtNLM"/>
    </source>
</evidence>
<comment type="caution">
    <text evidence="6">The sequence shown here is derived from an EMBL/GenBank/DDBJ whole genome shotgun (WGS) entry which is preliminary data.</text>
</comment>
<evidence type="ECO:0000256" key="5">
    <source>
        <dbReference type="PIRSR" id="PIRSR604294-1"/>
    </source>
</evidence>
<keyword evidence="4 5" id="KW-0408">Iron</keyword>
<name>A0AAV3XE58_9CYAN</name>
<proteinExistence type="inferred from homology"/>
<dbReference type="Pfam" id="PF03055">
    <property type="entry name" value="RPE65"/>
    <property type="match status" value="2"/>
</dbReference>
<sequence>MSEPTQDLTEAVTQGYCKVPESIMRASRDELDDVKLKIEGNLPEDIQGHVFIVAPVGSVNSGGLPYPDGDSLLNGDGMIYRFDFNQPGEVRVKTRLVKPPDYYADKATQPGTKYGKYQFSNYGILRFSLSLGLRNQLNTDFLKMKFAQDSQERLLVTYDAGRPYEIDTDTLEVVTPIGSNQEWRGQLDWVNFPINAKKFPFKSILSTAHPAFDAYESQMFTVNYGKSVSTFIEDMAWINKLNKINEKTEIFRLFKSVGESFSNVFQKNHFKIIDILKLKRMNLLEKIIEIEMEDFTYLICWDGVGELKRWKLILPDGSPVRIEQTIHQIGVTKDYVVLMDTAFTAGLSQVTNSYFTENKELETLLRHLIERPACPDSKVYIVRRSDVKAKQTPASSQKEVEVVVQQVVIPLQAAHFLVDYDNPQGEITLHVAHICAMQVSAWLRKYDVSAYKPHHPVPSYLHGMEHDEMDISRMGRYAINGETGKLIESKVIWDFRCTWGVDLYSYLDRLPTSLPPGQMENIYWSSFGLWPQLMTKFIFDLHKDYKYQLIPKSQVLSLAKNGIPPCLFRLHTKSMVIADRYEFPCGYMMLSPQFVPRGNGDSSTNGYIVCAVCFEDKNEIWIFDANDLAKGPLCRLHHLDLKFGFTLHTTWLPQIASRQASYKIPVQQDYQELVDQNDPEMQKLFEDEVYPHFA</sequence>
<comment type="cofactor">
    <cofactor evidence="5">
        <name>Fe(2+)</name>
        <dbReference type="ChEBI" id="CHEBI:29033"/>
    </cofactor>
    <text evidence="5">Binds 1 Fe(2+) ion per subunit.</text>
</comment>
<reference evidence="6" key="1">
    <citation type="submission" date="2019-10" db="EMBL/GenBank/DDBJ databases">
        <title>Draft genome sequece of Microseira wollei NIES-4236.</title>
        <authorList>
            <person name="Yamaguchi H."/>
            <person name="Suzuki S."/>
            <person name="Kawachi M."/>
        </authorList>
    </citation>
    <scope>NUCLEOTIDE SEQUENCE</scope>
    <source>
        <strain evidence="6">NIES-4236</strain>
    </source>
</reference>
<keyword evidence="2 5" id="KW-0479">Metal-binding</keyword>
<dbReference type="AlphaFoldDB" id="A0AAV3XE58"/>
<dbReference type="GO" id="GO:0010436">
    <property type="term" value="F:carotenoid dioxygenase activity"/>
    <property type="evidence" value="ECO:0007669"/>
    <property type="project" value="TreeGrafter"/>
</dbReference>
<protein>
    <recommendedName>
        <fullName evidence="8">Lignostilbene-alpha,beta-dioxygenase</fullName>
    </recommendedName>
</protein>
<accession>A0AAV3XE58</accession>
<dbReference type="GO" id="GO:0046872">
    <property type="term" value="F:metal ion binding"/>
    <property type="evidence" value="ECO:0007669"/>
    <property type="project" value="UniProtKB-KW"/>
</dbReference>
<evidence type="ECO:0000256" key="2">
    <source>
        <dbReference type="ARBA" id="ARBA00022723"/>
    </source>
</evidence>
<comment type="similarity">
    <text evidence="1">Belongs to the carotenoid oxygenase family.</text>
</comment>
<keyword evidence="7" id="KW-1185">Reference proteome</keyword>
<keyword evidence="3" id="KW-0560">Oxidoreductase</keyword>